<comment type="caution">
    <text evidence="3">The sequence shown here is derived from an EMBL/GenBank/DDBJ whole genome shotgun (WGS) entry which is preliminary data.</text>
</comment>
<dbReference type="Gene3D" id="3.40.50.1820">
    <property type="entry name" value="alpha/beta hydrolase"/>
    <property type="match status" value="1"/>
</dbReference>
<dbReference type="GO" id="GO:0016787">
    <property type="term" value="F:hydrolase activity"/>
    <property type="evidence" value="ECO:0007669"/>
    <property type="project" value="UniProtKB-KW"/>
</dbReference>
<accession>A0A3E5FSZ3</accession>
<dbReference type="SUPFAM" id="SSF53474">
    <property type="entry name" value="alpha/beta-Hydrolases"/>
    <property type="match status" value="1"/>
</dbReference>
<reference evidence="3 4" key="1">
    <citation type="submission" date="2018-08" db="EMBL/GenBank/DDBJ databases">
        <title>A genome reference for cultivated species of the human gut microbiota.</title>
        <authorList>
            <person name="Zou Y."/>
            <person name="Xue W."/>
            <person name="Luo G."/>
        </authorList>
    </citation>
    <scope>NUCLEOTIDE SEQUENCE [LARGE SCALE GENOMIC DNA]</scope>
    <source>
        <strain evidence="3 4">OM02-6</strain>
    </source>
</reference>
<dbReference type="GeneID" id="94017113"/>
<evidence type="ECO:0000256" key="1">
    <source>
        <dbReference type="SAM" id="Phobius"/>
    </source>
</evidence>
<feature type="transmembrane region" description="Helical" evidence="1">
    <location>
        <begin position="7"/>
        <end position="29"/>
    </location>
</feature>
<keyword evidence="1" id="KW-0472">Membrane</keyword>
<keyword evidence="1" id="KW-1133">Transmembrane helix</keyword>
<dbReference type="Proteomes" id="UP000261087">
    <property type="component" value="Unassembled WGS sequence"/>
</dbReference>
<feature type="domain" description="PET hydrolase/cutinase-like" evidence="2">
    <location>
        <begin position="56"/>
        <end position="220"/>
    </location>
</feature>
<dbReference type="InterPro" id="IPR029058">
    <property type="entry name" value="AB_hydrolase_fold"/>
</dbReference>
<evidence type="ECO:0000313" key="3">
    <source>
        <dbReference type="EMBL" id="RGO13116.1"/>
    </source>
</evidence>
<keyword evidence="1" id="KW-0812">Transmembrane</keyword>
<sequence>MKILFEIIGIIVLIIIVLIVLFLIGLAIVPTVPNKYISKVETGGIIEEKYLKMGSYAINHTTFKGSELTKLYTIYYPKELEIKDKEYPVIFVLNGTGVLPKKCKALFEHLSSWKFIVVGNDDPSTGNGKSSDETMDFIFSLNESKGSIFYHQIDLENIGIIGHSQGGAGVFSALSFSKYKDYYKTGVSLSPTHEEVAHAFGWNYDLSKINVPIIMFAGTKGDFETKLVIPLDKMIKMYDKIPSSKIMARRIGVEHGQMLYSVDGYITAWFMWQLQEDKKASNAFLGEKSEFLNNKLYTDININLKIESKK</sequence>
<dbReference type="RefSeq" id="WP_004610501.1">
    <property type="nucleotide sequence ID" value="NZ_CABKNM010000002.1"/>
</dbReference>
<dbReference type="InterPro" id="IPR041127">
    <property type="entry name" value="PET_hydrolase/cutinase-like"/>
</dbReference>
<dbReference type="AlphaFoldDB" id="A0A3E5FSZ3"/>
<gene>
    <name evidence="3" type="ORF">DXB31_01440</name>
</gene>
<evidence type="ECO:0000259" key="2">
    <source>
        <dbReference type="Pfam" id="PF12740"/>
    </source>
</evidence>
<keyword evidence="3" id="KW-0378">Hydrolase</keyword>
<organism evidence="3 4">
    <name type="scientific">Thomasclavelia spiroformis</name>
    <dbReference type="NCBI Taxonomy" id="29348"/>
    <lineage>
        <taxon>Bacteria</taxon>
        <taxon>Bacillati</taxon>
        <taxon>Bacillota</taxon>
        <taxon>Erysipelotrichia</taxon>
        <taxon>Erysipelotrichales</taxon>
        <taxon>Coprobacillaceae</taxon>
        <taxon>Thomasclavelia</taxon>
    </lineage>
</organism>
<dbReference type="EMBL" id="QSVF01000002">
    <property type="protein sequence ID" value="RGO13116.1"/>
    <property type="molecule type" value="Genomic_DNA"/>
</dbReference>
<proteinExistence type="predicted"/>
<name>A0A3E5FSZ3_9FIRM</name>
<evidence type="ECO:0000313" key="4">
    <source>
        <dbReference type="Proteomes" id="UP000261087"/>
    </source>
</evidence>
<dbReference type="PANTHER" id="PTHR33428:SF14">
    <property type="entry name" value="CARBOXYLESTERASE TYPE B DOMAIN-CONTAINING PROTEIN"/>
    <property type="match status" value="1"/>
</dbReference>
<dbReference type="PANTHER" id="PTHR33428">
    <property type="entry name" value="CHLOROPHYLLASE-2, CHLOROPLASTIC"/>
    <property type="match status" value="1"/>
</dbReference>
<dbReference type="Pfam" id="PF12740">
    <property type="entry name" value="PETase"/>
    <property type="match status" value="1"/>
</dbReference>
<protein>
    <submittedName>
        <fullName evidence="3">Alpha/beta hydrolase</fullName>
    </submittedName>
</protein>